<proteinExistence type="predicted"/>
<feature type="domain" description="HORMA" evidence="2">
    <location>
        <begin position="41"/>
        <end position="371"/>
    </location>
</feature>
<dbReference type="AlphaFoldDB" id="A0A1W0WLX5"/>
<organism evidence="3 4">
    <name type="scientific">Hypsibius exemplaris</name>
    <name type="common">Freshwater tardigrade</name>
    <dbReference type="NCBI Taxonomy" id="2072580"/>
    <lineage>
        <taxon>Eukaryota</taxon>
        <taxon>Metazoa</taxon>
        <taxon>Ecdysozoa</taxon>
        <taxon>Tardigrada</taxon>
        <taxon>Eutardigrada</taxon>
        <taxon>Parachela</taxon>
        <taxon>Hypsibioidea</taxon>
        <taxon>Hypsibiidae</taxon>
        <taxon>Hypsibius</taxon>
    </lineage>
</organism>
<protein>
    <submittedName>
        <fullName evidence="3">Mitotic spindle assembly checkpoint protein MAD2B</fullName>
    </submittedName>
</protein>
<evidence type="ECO:0000256" key="1">
    <source>
        <dbReference type="SAM" id="MobiDB-lite"/>
    </source>
</evidence>
<feature type="region of interest" description="Disordered" evidence="1">
    <location>
        <begin position="378"/>
        <end position="404"/>
    </location>
</feature>
<dbReference type="Pfam" id="PF02301">
    <property type="entry name" value="HORMA"/>
    <property type="match status" value="1"/>
</dbReference>
<dbReference type="Gene3D" id="3.30.900.10">
    <property type="entry name" value="HORMA domain"/>
    <property type="match status" value="1"/>
</dbReference>
<dbReference type="Proteomes" id="UP000192578">
    <property type="component" value="Unassembled WGS sequence"/>
</dbReference>
<comment type="caution">
    <text evidence="3">The sequence shown here is derived from an EMBL/GenBank/DDBJ whole genome shotgun (WGS) entry which is preliminary data.</text>
</comment>
<dbReference type="InterPro" id="IPR036570">
    <property type="entry name" value="HORMA_dom_sf"/>
</dbReference>
<sequence>MGNPVAVRRRQPQSKNFEPPLPAAAILPDPIILTETDDLKELRSDLLCEFFELAIHAILYHRELYPSTFFERQSKYQIPVWVAVHPAIREYVEHCVEGIRPAVCLGRIEAVVLVVFDAVRKVPVERFVFRIVQQEKPGGDATTTAKAGEKSENAGGNGKAVGEEVRQAVGKAGTGGGTAAKAVGEEVRQAVGKAGAIGGTAAKAGGKIEKAEIREMRKTAEKVGEKVGTAAGNVAKKAGTIGNDAKVGRKFDKTVNGMSTEKAGGKVVATVPTKPLSNDKFIFRFGEALKAFSLRIAACKSFLKPLPPNCTCALQIHTDNLTQLALAEAGEAGKRFPWVEVDDREGGAIEDGEIRSIRGETAGICPLEMFVDEARNKFPPNLRRKPEAPAKAEATPELSSSQAL</sequence>
<name>A0A1W0WLX5_HYPEX</name>
<accession>A0A1W0WLX5</accession>
<feature type="region of interest" description="Disordered" evidence="1">
    <location>
        <begin position="138"/>
        <end position="160"/>
    </location>
</feature>
<dbReference type="EMBL" id="MTYJ01000077">
    <property type="protein sequence ID" value="OQV16182.1"/>
    <property type="molecule type" value="Genomic_DNA"/>
</dbReference>
<keyword evidence="4" id="KW-1185">Reference proteome</keyword>
<dbReference type="InterPro" id="IPR045091">
    <property type="entry name" value="Mad2-like"/>
</dbReference>
<gene>
    <name evidence="3" type="ORF">BV898_09666</name>
</gene>
<dbReference type="OrthoDB" id="21254at2759"/>
<reference evidence="4" key="1">
    <citation type="submission" date="2017-01" db="EMBL/GenBank/DDBJ databases">
        <title>Comparative genomics of anhydrobiosis in the tardigrade Hypsibius dujardini.</title>
        <authorList>
            <person name="Yoshida Y."/>
            <person name="Koutsovoulos G."/>
            <person name="Laetsch D."/>
            <person name="Stevens L."/>
            <person name="Kumar S."/>
            <person name="Horikawa D."/>
            <person name="Ishino K."/>
            <person name="Komine S."/>
            <person name="Tomita M."/>
            <person name="Blaxter M."/>
            <person name="Arakawa K."/>
        </authorList>
    </citation>
    <scope>NUCLEOTIDE SEQUENCE [LARGE SCALE GENOMIC DNA]</scope>
    <source>
        <strain evidence="4">Z151</strain>
    </source>
</reference>
<dbReference type="SUPFAM" id="SSF56019">
    <property type="entry name" value="The spindle assembly checkpoint protein mad2"/>
    <property type="match status" value="1"/>
</dbReference>
<dbReference type="PANTHER" id="PTHR11842">
    <property type="entry name" value="MITOTIC SPINDLE ASSEMBLY CHECKPOINT PROTEIN MAD2"/>
    <property type="match status" value="1"/>
</dbReference>
<evidence type="ECO:0000313" key="3">
    <source>
        <dbReference type="EMBL" id="OQV16182.1"/>
    </source>
</evidence>
<dbReference type="PROSITE" id="PS50815">
    <property type="entry name" value="HORMA"/>
    <property type="match status" value="1"/>
</dbReference>
<dbReference type="InterPro" id="IPR003511">
    <property type="entry name" value="HORMA_dom"/>
</dbReference>
<dbReference type="GO" id="GO:0016035">
    <property type="term" value="C:zeta DNA polymerase complex"/>
    <property type="evidence" value="ECO:0007669"/>
    <property type="project" value="TreeGrafter"/>
</dbReference>
<dbReference type="PANTHER" id="PTHR11842:SF10">
    <property type="entry name" value="MITOTIC SPINDLE ASSEMBLY CHECKPOINT PROTEIN MAD2B"/>
    <property type="match status" value="1"/>
</dbReference>
<evidence type="ECO:0000313" key="4">
    <source>
        <dbReference type="Proteomes" id="UP000192578"/>
    </source>
</evidence>
<evidence type="ECO:0000259" key="2">
    <source>
        <dbReference type="PROSITE" id="PS50815"/>
    </source>
</evidence>